<keyword evidence="4" id="KW-0812">Transmembrane</keyword>
<dbReference type="Pfam" id="PF01257">
    <property type="entry name" value="2Fe-2S_thioredx"/>
    <property type="match status" value="1"/>
</dbReference>
<evidence type="ECO:0000256" key="2">
    <source>
        <dbReference type="ARBA" id="ARBA00023004"/>
    </source>
</evidence>
<evidence type="ECO:0000256" key="1">
    <source>
        <dbReference type="ARBA" id="ARBA00022723"/>
    </source>
</evidence>
<reference evidence="5" key="1">
    <citation type="submission" date="2020-10" db="EMBL/GenBank/DDBJ databases">
        <authorList>
            <person name="Castelo-Branco R."/>
            <person name="Eusebio N."/>
            <person name="Adriana R."/>
            <person name="Vieira A."/>
            <person name="Brugerolle De Fraissinette N."/>
            <person name="Rezende De Castro R."/>
            <person name="Schneider M.P."/>
            <person name="Vasconcelos V."/>
            <person name="Leao P.N."/>
        </authorList>
    </citation>
    <scope>NUCLEOTIDE SEQUENCE</scope>
    <source>
        <strain evidence="5">LEGE 11479</strain>
    </source>
</reference>
<dbReference type="GO" id="GO:0051536">
    <property type="term" value="F:iron-sulfur cluster binding"/>
    <property type="evidence" value="ECO:0007669"/>
    <property type="project" value="UniProtKB-KW"/>
</dbReference>
<keyword evidence="1" id="KW-0479">Metal-binding</keyword>
<dbReference type="EMBL" id="JADEXP010000051">
    <property type="protein sequence ID" value="MBE9066635.1"/>
    <property type="molecule type" value="Genomic_DNA"/>
</dbReference>
<keyword evidence="4" id="KW-0472">Membrane</keyword>
<dbReference type="SUPFAM" id="SSF52833">
    <property type="entry name" value="Thioredoxin-like"/>
    <property type="match status" value="1"/>
</dbReference>
<evidence type="ECO:0000313" key="6">
    <source>
        <dbReference type="Proteomes" id="UP000615026"/>
    </source>
</evidence>
<dbReference type="RefSeq" id="WP_193992531.1">
    <property type="nucleotide sequence ID" value="NZ_JADEXP010000051.1"/>
</dbReference>
<dbReference type="InterPro" id="IPR036249">
    <property type="entry name" value="Thioredoxin-like_sf"/>
</dbReference>
<dbReference type="PANTHER" id="PTHR43578:SF3">
    <property type="entry name" value="NADH-QUINONE OXIDOREDUCTASE SUBUNIT F"/>
    <property type="match status" value="1"/>
</dbReference>
<dbReference type="PANTHER" id="PTHR43578">
    <property type="entry name" value="NADH-QUINONE OXIDOREDUCTASE SUBUNIT F"/>
    <property type="match status" value="1"/>
</dbReference>
<dbReference type="Proteomes" id="UP000615026">
    <property type="component" value="Unassembled WGS sequence"/>
</dbReference>
<name>A0A928X2G0_LEPEC</name>
<gene>
    <name evidence="5" type="ORF">IQ260_08210</name>
</gene>
<keyword evidence="4" id="KW-1133">Transmembrane helix</keyword>
<evidence type="ECO:0000256" key="3">
    <source>
        <dbReference type="ARBA" id="ARBA00023014"/>
    </source>
</evidence>
<evidence type="ECO:0000256" key="4">
    <source>
        <dbReference type="SAM" id="Phobius"/>
    </source>
</evidence>
<dbReference type="Gene3D" id="3.40.30.10">
    <property type="entry name" value="Glutaredoxin"/>
    <property type="match status" value="1"/>
</dbReference>
<keyword evidence="6" id="KW-1185">Reference proteome</keyword>
<accession>A0A928X2G0</accession>
<dbReference type="AlphaFoldDB" id="A0A928X2G0"/>
<sequence>MRKTVLVCQYTTCGQQGAKKVFQTFQSYALSSDINVETTGCLGQCGSGPMVLILPDETWYCHIHPSDVPTIVEQHLKQGQVITKKLYPKFHHTRKSVWIWLVVFSLSLGAFVLFFAIVASQSYYF</sequence>
<evidence type="ECO:0000313" key="5">
    <source>
        <dbReference type="EMBL" id="MBE9066635.1"/>
    </source>
</evidence>
<keyword evidence="2" id="KW-0408">Iron</keyword>
<protein>
    <submittedName>
        <fullName evidence="5">(2Fe-2S) ferredoxin domain-containing protein</fullName>
    </submittedName>
</protein>
<dbReference type="CDD" id="cd02980">
    <property type="entry name" value="TRX_Fd_family"/>
    <property type="match status" value="1"/>
</dbReference>
<comment type="caution">
    <text evidence="5">The sequence shown here is derived from an EMBL/GenBank/DDBJ whole genome shotgun (WGS) entry which is preliminary data.</text>
</comment>
<proteinExistence type="predicted"/>
<keyword evidence="3" id="KW-0411">Iron-sulfur</keyword>
<organism evidence="5 6">
    <name type="scientific">Leptolyngbya cf. ectocarpi LEGE 11479</name>
    <dbReference type="NCBI Taxonomy" id="1828722"/>
    <lineage>
        <taxon>Bacteria</taxon>
        <taxon>Bacillati</taxon>
        <taxon>Cyanobacteriota</taxon>
        <taxon>Cyanophyceae</taxon>
        <taxon>Leptolyngbyales</taxon>
        <taxon>Leptolyngbyaceae</taxon>
        <taxon>Leptolyngbya group</taxon>
        <taxon>Leptolyngbya</taxon>
    </lineage>
</organism>
<dbReference type="GO" id="GO:0046872">
    <property type="term" value="F:metal ion binding"/>
    <property type="evidence" value="ECO:0007669"/>
    <property type="project" value="UniProtKB-KW"/>
</dbReference>
<feature type="transmembrane region" description="Helical" evidence="4">
    <location>
        <begin position="97"/>
        <end position="119"/>
    </location>
</feature>